<dbReference type="NCBIfam" id="TIGR01409">
    <property type="entry name" value="TAT_signal_seq"/>
    <property type="match status" value="1"/>
</dbReference>
<dbReference type="EMBL" id="BARW01021446">
    <property type="protein sequence ID" value="GAI88797.1"/>
    <property type="molecule type" value="Genomic_DNA"/>
</dbReference>
<proteinExistence type="predicted"/>
<organism evidence="1">
    <name type="scientific">marine sediment metagenome</name>
    <dbReference type="NCBI Taxonomy" id="412755"/>
    <lineage>
        <taxon>unclassified sequences</taxon>
        <taxon>metagenomes</taxon>
        <taxon>ecological metagenomes</taxon>
    </lineage>
</organism>
<name>X1S6X2_9ZZZZ</name>
<feature type="non-terminal residue" evidence="1">
    <location>
        <position position="41"/>
    </location>
</feature>
<dbReference type="InterPro" id="IPR006311">
    <property type="entry name" value="TAT_signal"/>
</dbReference>
<accession>X1S6X2</accession>
<reference evidence="1" key="1">
    <citation type="journal article" date="2014" name="Front. Microbiol.">
        <title>High frequency of phylogenetically diverse reductive dehalogenase-homologous genes in deep subseafloor sedimentary metagenomes.</title>
        <authorList>
            <person name="Kawai M."/>
            <person name="Futagami T."/>
            <person name="Toyoda A."/>
            <person name="Takaki Y."/>
            <person name="Nishi S."/>
            <person name="Hori S."/>
            <person name="Arai W."/>
            <person name="Tsubouchi T."/>
            <person name="Morono Y."/>
            <person name="Uchiyama I."/>
            <person name="Ito T."/>
            <person name="Fujiyama A."/>
            <person name="Inagaki F."/>
            <person name="Takami H."/>
        </authorList>
    </citation>
    <scope>NUCLEOTIDE SEQUENCE</scope>
    <source>
        <strain evidence="1">Expedition CK06-06</strain>
    </source>
</reference>
<comment type="caution">
    <text evidence="1">The sequence shown here is derived from an EMBL/GenBank/DDBJ whole genome shotgun (WGS) entry which is preliminary data.</text>
</comment>
<evidence type="ECO:0000313" key="1">
    <source>
        <dbReference type="EMBL" id="GAI88797.1"/>
    </source>
</evidence>
<dbReference type="InterPro" id="IPR019546">
    <property type="entry name" value="TAT_signal_bac_arc"/>
</dbReference>
<dbReference type="AlphaFoldDB" id="X1S6X2"/>
<sequence length="41" mass="4232">MSKYHSTVSRRDFMKALGLGAAGLGAAGAAAPVFHDLDEVI</sequence>
<gene>
    <name evidence="1" type="ORF">S12H4_36029</name>
</gene>
<dbReference type="PROSITE" id="PS51318">
    <property type="entry name" value="TAT"/>
    <property type="match status" value="1"/>
</dbReference>
<protein>
    <submittedName>
        <fullName evidence="1">Uncharacterized protein</fullName>
    </submittedName>
</protein>